<dbReference type="AlphaFoldDB" id="A0A8C3JBC9"/>
<dbReference type="InterPro" id="IPR043128">
    <property type="entry name" value="Rev_trsase/Diguanyl_cyclase"/>
</dbReference>
<dbReference type="Pfam" id="PF00078">
    <property type="entry name" value="RVT_1"/>
    <property type="match status" value="1"/>
</dbReference>
<dbReference type="InterPro" id="IPR036397">
    <property type="entry name" value="RNaseH_sf"/>
</dbReference>
<dbReference type="GO" id="GO:0003676">
    <property type="term" value="F:nucleic acid binding"/>
    <property type="evidence" value="ECO:0007669"/>
    <property type="project" value="InterPro"/>
</dbReference>
<evidence type="ECO:0000256" key="2">
    <source>
        <dbReference type="ARBA" id="ARBA00012180"/>
    </source>
</evidence>
<proteinExistence type="inferred from homology"/>
<dbReference type="InterPro" id="IPR000477">
    <property type="entry name" value="RT_dom"/>
</dbReference>
<keyword evidence="6" id="KW-1185">Reference proteome</keyword>
<feature type="domain" description="Reverse transcriptase" evidence="4">
    <location>
        <begin position="452"/>
        <end position="637"/>
    </location>
</feature>
<organism evidence="5 6">
    <name type="scientific">Calidris pygmaea</name>
    <name type="common">Spoon-billed sandpiper</name>
    <dbReference type="NCBI Taxonomy" id="425635"/>
    <lineage>
        <taxon>Eukaryota</taxon>
        <taxon>Metazoa</taxon>
        <taxon>Chordata</taxon>
        <taxon>Craniata</taxon>
        <taxon>Vertebrata</taxon>
        <taxon>Euteleostomi</taxon>
        <taxon>Archelosauria</taxon>
        <taxon>Archosauria</taxon>
        <taxon>Dinosauria</taxon>
        <taxon>Saurischia</taxon>
        <taxon>Theropoda</taxon>
        <taxon>Coelurosauria</taxon>
        <taxon>Aves</taxon>
        <taxon>Neognathae</taxon>
        <taxon>Neoaves</taxon>
        <taxon>Charadriiformes</taxon>
        <taxon>Scolopacidae</taxon>
        <taxon>Calidris</taxon>
    </lineage>
</organism>
<dbReference type="InterPro" id="IPR041577">
    <property type="entry name" value="RT_RNaseH_2"/>
</dbReference>
<dbReference type="PANTHER" id="PTHR33064">
    <property type="entry name" value="POL PROTEIN"/>
    <property type="match status" value="1"/>
</dbReference>
<dbReference type="SUPFAM" id="SSF53098">
    <property type="entry name" value="Ribonuclease H-like"/>
    <property type="match status" value="1"/>
</dbReference>
<dbReference type="InterPro" id="IPR012337">
    <property type="entry name" value="RNaseH-like_sf"/>
</dbReference>
<dbReference type="Gene3D" id="1.10.340.70">
    <property type="match status" value="1"/>
</dbReference>
<dbReference type="InterPro" id="IPR051320">
    <property type="entry name" value="Viral_Replic_Matur_Polypro"/>
</dbReference>
<accession>A0A8C3JBC9</accession>
<dbReference type="InterPro" id="IPR041588">
    <property type="entry name" value="Integrase_H2C2"/>
</dbReference>
<dbReference type="SUPFAM" id="SSF56672">
    <property type="entry name" value="DNA/RNA polymerases"/>
    <property type="match status" value="1"/>
</dbReference>
<dbReference type="Ensembl" id="ENSCPGT00000005995.1">
    <property type="protein sequence ID" value="ENSCPGP00000005436.1"/>
    <property type="gene ID" value="ENSCPGG00000003915.1"/>
</dbReference>
<evidence type="ECO:0000259" key="4">
    <source>
        <dbReference type="PROSITE" id="PS50878"/>
    </source>
</evidence>
<feature type="region of interest" description="Disordered" evidence="3">
    <location>
        <begin position="167"/>
        <end position="234"/>
    </location>
</feature>
<sequence>MPCFWSRKDKRKGGLPPPPASRAVHLGLLIQERGPETRVEDAGGRRPAPGDPKEEFVGFCQVQHPDKGQGLSRFLRLVGHEAPKQRRDSQEALESRRGAGTRGQDAKSCIQLKGKAPEKPGTHQKTTRGGEAQQKEEAASVTAVKVRNGVPHLQENGWDELMVGREAGDGEVPRRGGGHGGGRGPSQVLVQAGTSGDEGRTTRSAQSRGLQVEDKADAPIPGGKRDREDLNPLSAEGRCGEERRRQVWEKLQHLGEDMKKWEGRSTRELAVRLAEVIVQTKASEYPMVTGNQRALLELGQGAARGRVGSSEEVGALVDTHVDVTAMQHYQPLEGLAGYHDMYWKDHELLAMMETSENEQISEDSDDDDLLEQGGPPTVPMPTVAVLCLRVQEDRDKEQWKEEFPNVWARYETDCGMVSGEVNVSGARVPFQQQPRFPAAKEQQMASILRALLRDNVVVKDTSSSNSPVRLVRKPNWKTCRLVLDCRAINKATPKVVASVDLGKAKILANLSPKSRYFSKVDLSNASFAIPLAKSSRARFAFTFWGQQYLFTRLPVGFHSTTTILHQRVKEMLSHLSQEDQPWVFSYADDILISGETRKATEDRTREVLKLIQNTGFKAKLEKAQLVQPKVTYLGMTIGAKGWKIQTRELEAIIDASCPTDISSLRSLLGKLSIVRDQIPNYWKLVWPLQRLLMGQVTWDWEEEQEKALKRLKGALWAAPVLRFPDRTQPFVIQLTTSKEEVGATLLQEGRGGRLVPVRYSSRMLKGRAVSYRAQEKRCLAAIWAVEAFKTLTGSAPIVIQMPQSPSKYLLWGEVLGSRGTNPPPAQWSLLLVNEGAAGGMMVREPQAREWGHTFSVPIFTTPSLKELPSNIPKANVWFLATQEGCSTSFAAVNLEERWLLGVAEEDAELVALGELLHCHQGSSPLYLYTNCLSLVERFQGLMEEWEWDLESWATSGDDLWSSLLRWVRNTPEMLHIRYMGGHGSMDPEEKKWSQKVDRRAWKMATLAVGNQLMWEPSRYEKQEIIARCHIWKHEGVEETLSRVRRVVPWEGDSEQVARWVQRCPKCAVGRDGGGRMQPQRAEGPWSEIWLGHIKGLPESKEGARSLLVVEDEFSGWVDAFPLWEGTVQEMAWVLYKKVFERYGTPRMVYLPQVPRWLQDVPRLVMREAGLKLIWTTLQPKQEVPVTQTLQRLAWGAGKAWVEMLPLMLAGVRAMQAPGEVLGPYQIISGFPLEVRWGFEKASPNGNVLLWLRGLQEEEDGYKQRTEAALLEGCLEGDAP</sequence>
<feature type="region of interest" description="Disordered" evidence="3">
    <location>
        <begin position="71"/>
        <end position="150"/>
    </location>
</feature>
<dbReference type="Gene3D" id="3.10.10.10">
    <property type="entry name" value="HIV Type 1 Reverse Transcriptase, subunit A, domain 1"/>
    <property type="match status" value="1"/>
</dbReference>
<feature type="compositionally biased region" description="Basic and acidic residues" evidence="3">
    <location>
        <begin position="211"/>
        <end position="230"/>
    </location>
</feature>
<dbReference type="GO" id="GO:0004523">
    <property type="term" value="F:RNA-DNA hybrid ribonuclease activity"/>
    <property type="evidence" value="ECO:0007669"/>
    <property type="project" value="UniProtKB-EC"/>
</dbReference>
<evidence type="ECO:0000313" key="5">
    <source>
        <dbReference type="Ensembl" id="ENSCPGP00000005436.1"/>
    </source>
</evidence>
<reference evidence="5" key="1">
    <citation type="submission" date="2025-08" db="UniProtKB">
        <authorList>
            <consortium name="Ensembl"/>
        </authorList>
    </citation>
    <scope>IDENTIFICATION</scope>
</reference>
<dbReference type="InterPro" id="IPR043502">
    <property type="entry name" value="DNA/RNA_pol_sf"/>
</dbReference>
<dbReference type="Gene3D" id="3.30.70.270">
    <property type="match status" value="2"/>
</dbReference>
<feature type="compositionally biased region" description="Basic and acidic residues" evidence="3">
    <location>
        <begin position="78"/>
        <end position="97"/>
    </location>
</feature>
<comment type="similarity">
    <text evidence="1">Belongs to the beta type-B retroviral polymerase family. HERV class-II K(HML-2) pol subfamily.</text>
</comment>
<feature type="compositionally biased region" description="Acidic residues" evidence="3">
    <location>
        <begin position="355"/>
        <end position="370"/>
    </location>
</feature>
<feature type="region of interest" description="Disordered" evidence="3">
    <location>
        <begin position="355"/>
        <end position="376"/>
    </location>
</feature>
<feature type="compositionally biased region" description="Basic and acidic residues" evidence="3">
    <location>
        <begin position="33"/>
        <end position="44"/>
    </location>
</feature>
<protein>
    <recommendedName>
        <fullName evidence="2">ribonuclease H</fullName>
        <ecNumber evidence="2">3.1.26.4</ecNumber>
    </recommendedName>
</protein>
<dbReference type="EC" id="3.1.26.4" evidence="2"/>
<dbReference type="PROSITE" id="PS50878">
    <property type="entry name" value="RT_POL"/>
    <property type="match status" value="1"/>
</dbReference>
<dbReference type="Proteomes" id="UP000694419">
    <property type="component" value="Unplaced"/>
</dbReference>
<evidence type="ECO:0000313" key="6">
    <source>
        <dbReference type="Proteomes" id="UP000694419"/>
    </source>
</evidence>
<dbReference type="Pfam" id="PF17919">
    <property type="entry name" value="RT_RNaseH_2"/>
    <property type="match status" value="1"/>
</dbReference>
<reference evidence="5" key="2">
    <citation type="submission" date="2025-09" db="UniProtKB">
        <authorList>
            <consortium name="Ensembl"/>
        </authorList>
    </citation>
    <scope>IDENTIFICATION</scope>
</reference>
<dbReference type="PANTHER" id="PTHR33064:SF29">
    <property type="entry name" value="PEPTIDASE A2 DOMAIN-CONTAINING PROTEIN-RELATED"/>
    <property type="match status" value="1"/>
</dbReference>
<name>A0A8C3JBC9_9CHAR</name>
<dbReference type="Gene3D" id="3.30.420.10">
    <property type="entry name" value="Ribonuclease H-like superfamily/Ribonuclease H"/>
    <property type="match status" value="1"/>
</dbReference>
<feature type="region of interest" description="Disordered" evidence="3">
    <location>
        <begin position="1"/>
        <end position="55"/>
    </location>
</feature>
<dbReference type="GO" id="GO:0006259">
    <property type="term" value="P:DNA metabolic process"/>
    <property type="evidence" value="ECO:0007669"/>
    <property type="project" value="UniProtKB-ARBA"/>
</dbReference>
<evidence type="ECO:0000256" key="3">
    <source>
        <dbReference type="SAM" id="MobiDB-lite"/>
    </source>
</evidence>
<dbReference type="Pfam" id="PF17921">
    <property type="entry name" value="Integrase_H2C2"/>
    <property type="match status" value="1"/>
</dbReference>
<evidence type="ECO:0000256" key="1">
    <source>
        <dbReference type="ARBA" id="ARBA00010879"/>
    </source>
</evidence>